<evidence type="ECO:0000256" key="2">
    <source>
        <dbReference type="SAM" id="Phobius"/>
    </source>
</evidence>
<proteinExistence type="predicted"/>
<dbReference type="PANTHER" id="PTHR36844">
    <property type="entry name" value="PROTEASE PRSW"/>
    <property type="match status" value="1"/>
</dbReference>
<dbReference type="Pfam" id="PF13367">
    <property type="entry name" value="PrsW-protease"/>
    <property type="match status" value="1"/>
</dbReference>
<feature type="transmembrane region" description="Helical" evidence="2">
    <location>
        <begin position="54"/>
        <end position="77"/>
    </location>
</feature>
<keyword evidence="4" id="KW-1185">Reference proteome</keyword>
<gene>
    <name evidence="3" type="ORF">GCM10010201_17530</name>
</gene>
<keyword evidence="2" id="KW-0472">Membrane</keyword>
<dbReference type="InterPro" id="IPR026898">
    <property type="entry name" value="PrsW"/>
</dbReference>
<feature type="transmembrane region" description="Helical" evidence="2">
    <location>
        <begin position="298"/>
        <end position="321"/>
    </location>
</feature>
<dbReference type="PANTHER" id="PTHR36844:SF1">
    <property type="entry name" value="PROTEASE PRSW"/>
    <property type="match status" value="1"/>
</dbReference>
<organism evidence="3 4">
    <name type="scientific">Pilimelia columellifera subsp. columellifera</name>
    <dbReference type="NCBI Taxonomy" id="706583"/>
    <lineage>
        <taxon>Bacteria</taxon>
        <taxon>Bacillati</taxon>
        <taxon>Actinomycetota</taxon>
        <taxon>Actinomycetes</taxon>
        <taxon>Micromonosporales</taxon>
        <taxon>Micromonosporaceae</taxon>
        <taxon>Pilimelia</taxon>
    </lineage>
</organism>
<name>A0ABN3NEY9_9ACTN</name>
<protein>
    <recommendedName>
        <fullName evidence="5">PrsW family intramembrane metalloprotease</fullName>
    </recommendedName>
</protein>
<evidence type="ECO:0000313" key="3">
    <source>
        <dbReference type="EMBL" id="GAA2520482.1"/>
    </source>
</evidence>
<keyword evidence="2" id="KW-1133">Transmembrane helix</keyword>
<keyword evidence="2" id="KW-0812">Transmembrane</keyword>
<dbReference type="EMBL" id="BAAARY010000006">
    <property type="protein sequence ID" value="GAA2520482.1"/>
    <property type="molecule type" value="Genomic_DNA"/>
</dbReference>
<feature type="compositionally biased region" description="Pro residues" evidence="1">
    <location>
        <begin position="493"/>
        <end position="507"/>
    </location>
</feature>
<evidence type="ECO:0008006" key="5">
    <source>
        <dbReference type="Google" id="ProtNLM"/>
    </source>
</evidence>
<dbReference type="Proteomes" id="UP001499978">
    <property type="component" value="Unassembled WGS sequence"/>
</dbReference>
<evidence type="ECO:0000256" key="1">
    <source>
        <dbReference type="SAM" id="MobiDB-lite"/>
    </source>
</evidence>
<feature type="region of interest" description="Disordered" evidence="1">
    <location>
        <begin position="1"/>
        <end position="20"/>
    </location>
</feature>
<feature type="compositionally biased region" description="Pro residues" evidence="1">
    <location>
        <begin position="8"/>
        <end position="20"/>
    </location>
</feature>
<feature type="transmembrane region" description="Helical" evidence="2">
    <location>
        <begin position="117"/>
        <end position="138"/>
    </location>
</feature>
<sequence length="507" mass="53770">MVEQTPGPGSPHPPAVHPPAGAPAGASLGGPLGGGQWPYGPYGESSRQRGRGRILLLVAVIGGIAACALGILGFLGFSIGPVALTIGIAAAVLPVPVLVACFLWLDRYEPEPVKYLLFCFCWGAFVSTLASLGVNSGASWLFDRVGLPDSLVAVLVAPFIEELTKALGPLLLLWRRRREISGITDGIVYCGLAATGFAMVENILYLGGHGYAANADEFGPASGAQAVVAMFIARILLTGFAHPLFTALTGVGIGLAARSPRRWVRWVAPAVGMVGAMILHGAWNLMATLTAEAGEPLVFLYGYFTVMVPIFFGMVGLAIWLRAWEGRLTERMLPRYATAGWLSPPEVAAMGSLGRRHAARAWARRVAGEPGRRAMRTFQFTAMRLALLRDGIERGLDTDHQQVMRSAAEEWRLLQQLSASRGVFTGRDPVTPPALWDGRQYLIVFPDGVRRAVAAPAAPVVPLPMAPPTPAYAGFAPFPGAPGGYPAPTGRYPNPPAGHPNPPGGWR</sequence>
<feature type="region of interest" description="Disordered" evidence="1">
    <location>
        <begin position="478"/>
        <end position="507"/>
    </location>
</feature>
<feature type="transmembrane region" description="Helical" evidence="2">
    <location>
        <begin position="150"/>
        <end position="174"/>
    </location>
</feature>
<feature type="transmembrane region" description="Helical" evidence="2">
    <location>
        <begin position="83"/>
        <end position="105"/>
    </location>
</feature>
<feature type="transmembrane region" description="Helical" evidence="2">
    <location>
        <begin position="263"/>
        <end position="286"/>
    </location>
</feature>
<feature type="transmembrane region" description="Helical" evidence="2">
    <location>
        <begin position="186"/>
        <end position="206"/>
    </location>
</feature>
<evidence type="ECO:0000313" key="4">
    <source>
        <dbReference type="Proteomes" id="UP001499978"/>
    </source>
</evidence>
<feature type="transmembrane region" description="Helical" evidence="2">
    <location>
        <begin position="226"/>
        <end position="251"/>
    </location>
</feature>
<feature type="compositionally biased region" description="Low complexity" evidence="1">
    <location>
        <begin position="478"/>
        <end position="490"/>
    </location>
</feature>
<dbReference type="RefSeq" id="WP_344171088.1">
    <property type="nucleotide sequence ID" value="NZ_BAAARY010000006.1"/>
</dbReference>
<accession>A0ABN3NEY9</accession>
<reference evidence="3 4" key="1">
    <citation type="journal article" date="2019" name="Int. J. Syst. Evol. Microbiol.">
        <title>The Global Catalogue of Microorganisms (GCM) 10K type strain sequencing project: providing services to taxonomists for standard genome sequencing and annotation.</title>
        <authorList>
            <consortium name="The Broad Institute Genomics Platform"/>
            <consortium name="The Broad Institute Genome Sequencing Center for Infectious Disease"/>
            <person name="Wu L."/>
            <person name="Ma J."/>
        </authorList>
    </citation>
    <scope>NUCLEOTIDE SEQUENCE [LARGE SCALE GENOMIC DNA]</scope>
    <source>
        <strain evidence="3 4">JCM 3367</strain>
    </source>
</reference>
<comment type="caution">
    <text evidence="3">The sequence shown here is derived from an EMBL/GenBank/DDBJ whole genome shotgun (WGS) entry which is preliminary data.</text>
</comment>